<evidence type="ECO:0000256" key="1">
    <source>
        <dbReference type="SAM" id="SignalP"/>
    </source>
</evidence>
<dbReference type="Proteomes" id="UP000178328">
    <property type="component" value="Unassembled WGS sequence"/>
</dbReference>
<dbReference type="InterPro" id="IPR008965">
    <property type="entry name" value="CBM2/CBM3_carb-bd_dom_sf"/>
</dbReference>
<feature type="signal peptide" evidence="1">
    <location>
        <begin position="1"/>
        <end position="23"/>
    </location>
</feature>
<dbReference type="Gene3D" id="2.60.40.680">
    <property type="match status" value="1"/>
</dbReference>
<reference evidence="2 3" key="1">
    <citation type="journal article" date="2016" name="Nat. Commun.">
        <title>Thousands of microbial genomes shed light on interconnected biogeochemical processes in an aquifer system.</title>
        <authorList>
            <person name="Anantharaman K."/>
            <person name="Brown C.T."/>
            <person name="Hug L.A."/>
            <person name="Sharon I."/>
            <person name="Castelle C.J."/>
            <person name="Probst A.J."/>
            <person name="Thomas B.C."/>
            <person name="Singh A."/>
            <person name="Wilkins M.J."/>
            <person name="Karaoz U."/>
            <person name="Brodie E.L."/>
            <person name="Williams K.H."/>
            <person name="Hubbard S.S."/>
            <person name="Banfield J.F."/>
        </authorList>
    </citation>
    <scope>NUCLEOTIDE SEQUENCE [LARGE SCALE GENOMIC DNA]</scope>
</reference>
<dbReference type="GO" id="GO:0030246">
    <property type="term" value="F:carbohydrate binding"/>
    <property type="evidence" value="ECO:0007669"/>
    <property type="project" value="InterPro"/>
</dbReference>
<dbReference type="CDD" id="cd08547">
    <property type="entry name" value="Type_II_cohesin"/>
    <property type="match status" value="1"/>
</dbReference>
<feature type="chain" id="PRO_5009523934" description="Cohesin domain-containing protein" evidence="1">
    <location>
        <begin position="24"/>
        <end position="135"/>
    </location>
</feature>
<evidence type="ECO:0008006" key="4">
    <source>
        <dbReference type="Google" id="ProtNLM"/>
    </source>
</evidence>
<gene>
    <name evidence="2" type="ORF">A3C18_02605</name>
</gene>
<accession>A0A1F6DRR9</accession>
<dbReference type="EMBL" id="MFLH01000034">
    <property type="protein sequence ID" value="OGG64134.1"/>
    <property type="molecule type" value="Genomic_DNA"/>
</dbReference>
<dbReference type="AlphaFoldDB" id="A0A1F6DRR9"/>
<evidence type="ECO:0000313" key="2">
    <source>
        <dbReference type="EMBL" id="OGG64134.1"/>
    </source>
</evidence>
<dbReference type="SUPFAM" id="SSF49384">
    <property type="entry name" value="Carbohydrate-binding domain"/>
    <property type="match status" value="1"/>
</dbReference>
<protein>
    <recommendedName>
        <fullName evidence="4">Cohesin domain-containing protein</fullName>
    </recommendedName>
</protein>
<sequence>MAKLYTIALIIFLASAAPATAGAAEIYISPPLGSHYKGENFEVNLLVNSDVAINAVSVVLNFPTQNLKVLDVSKKNSDLNFWVEEPSFSNTGTLGNIRLEGVILNPGFTGTGGRIVSVTFQAVGEGRPSINVSQS</sequence>
<keyword evidence="1" id="KW-0732">Signal</keyword>
<comment type="caution">
    <text evidence="2">The sequence shown here is derived from an EMBL/GenBank/DDBJ whole genome shotgun (WGS) entry which is preliminary data.</text>
</comment>
<proteinExistence type="predicted"/>
<dbReference type="STRING" id="1798494.A3C18_02605"/>
<organism evidence="2 3">
    <name type="scientific">Candidatus Kaiserbacteria bacterium RIFCSPHIGHO2_02_FULL_54_11b</name>
    <dbReference type="NCBI Taxonomy" id="1798494"/>
    <lineage>
        <taxon>Bacteria</taxon>
        <taxon>Candidatus Kaiseribacteriota</taxon>
    </lineage>
</organism>
<name>A0A1F6DRR9_9BACT</name>
<evidence type="ECO:0000313" key="3">
    <source>
        <dbReference type="Proteomes" id="UP000178328"/>
    </source>
</evidence>